<keyword evidence="1" id="KW-0202">Cytokine</keyword>
<dbReference type="InterPro" id="IPR001811">
    <property type="entry name" value="Chemokine_IL8-like_dom"/>
</dbReference>
<gene>
    <name evidence="4" type="ORF">XNOV1_A020576</name>
</gene>
<reference evidence="4" key="1">
    <citation type="submission" date="2023-08" db="EMBL/GenBank/DDBJ databases">
        <authorList>
            <person name="Alioto T."/>
            <person name="Alioto T."/>
            <person name="Gomez Garrido J."/>
        </authorList>
    </citation>
    <scope>NUCLEOTIDE SEQUENCE</scope>
</reference>
<dbReference type="GO" id="GO:0005615">
    <property type="term" value="C:extracellular space"/>
    <property type="evidence" value="ECO:0007669"/>
    <property type="project" value="UniProtKB-KW"/>
</dbReference>
<dbReference type="AlphaFoldDB" id="A0AAV1FTB2"/>
<proteinExistence type="predicted"/>
<keyword evidence="2" id="KW-0732">Signal</keyword>
<feature type="signal peptide" evidence="2">
    <location>
        <begin position="1"/>
        <end position="28"/>
    </location>
</feature>
<dbReference type="EMBL" id="OY660872">
    <property type="protein sequence ID" value="CAJ1064323.1"/>
    <property type="molecule type" value="Genomic_DNA"/>
</dbReference>
<feature type="domain" description="Chemokine interleukin-8-like" evidence="3">
    <location>
        <begin position="34"/>
        <end position="88"/>
    </location>
</feature>
<feature type="chain" id="PRO_5043460551" description="Chemokine interleukin-8-like domain-containing protein" evidence="2">
    <location>
        <begin position="29"/>
        <end position="103"/>
    </location>
</feature>
<protein>
    <recommendedName>
        <fullName evidence="3">Chemokine interleukin-8-like domain-containing protein</fullName>
    </recommendedName>
</protein>
<dbReference type="GO" id="GO:0006955">
    <property type="term" value="P:immune response"/>
    <property type="evidence" value="ECO:0007669"/>
    <property type="project" value="InterPro"/>
</dbReference>
<dbReference type="SUPFAM" id="SSF54117">
    <property type="entry name" value="Interleukin 8-like chemokines"/>
    <property type="match status" value="1"/>
</dbReference>
<dbReference type="InterPro" id="IPR036048">
    <property type="entry name" value="Interleukin_8-like_sf"/>
</dbReference>
<keyword evidence="5" id="KW-1185">Reference proteome</keyword>
<dbReference type="Pfam" id="PF00048">
    <property type="entry name" value="IL8"/>
    <property type="match status" value="1"/>
</dbReference>
<organism evidence="4 5">
    <name type="scientific">Xyrichtys novacula</name>
    <name type="common">Pearly razorfish</name>
    <name type="synonym">Hemipteronotus novacula</name>
    <dbReference type="NCBI Taxonomy" id="13765"/>
    <lineage>
        <taxon>Eukaryota</taxon>
        <taxon>Metazoa</taxon>
        <taxon>Chordata</taxon>
        <taxon>Craniata</taxon>
        <taxon>Vertebrata</taxon>
        <taxon>Euteleostomi</taxon>
        <taxon>Actinopterygii</taxon>
        <taxon>Neopterygii</taxon>
        <taxon>Teleostei</taxon>
        <taxon>Neoteleostei</taxon>
        <taxon>Acanthomorphata</taxon>
        <taxon>Eupercaria</taxon>
        <taxon>Labriformes</taxon>
        <taxon>Labridae</taxon>
        <taxon>Xyrichtys</taxon>
    </lineage>
</organism>
<evidence type="ECO:0000313" key="5">
    <source>
        <dbReference type="Proteomes" id="UP001178508"/>
    </source>
</evidence>
<dbReference type="Gene3D" id="2.40.50.40">
    <property type="match status" value="1"/>
</dbReference>
<accession>A0AAV1FTB2</accession>
<evidence type="ECO:0000313" key="4">
    <source>
        <dbReference type="EMBL" id="CAJ1064323.1"/>
    </source>
</evidence>
<evidence type="ECO:0000256" key="2">
    <source>
        <dbReference type="SAM" id="SignalP"/>
    </source>
</evidence>
<dbReference type="GO" id="GO:0008009">
    <property type="term" value="F:chemokine activity"/>
    <property type="evidence" value="ECO:0007669"/>
    <property type="project" value="InterPro"/>
</dbReference>
<evidence type="ECO:0000259" key="3">
    <source>
        <dbReference type="Pfam" id="PF00048"/>
    </source>
</evidence>
<sequence>MRMQLSAGHWLCLLTFAGVMLITDSMQGMVNEGCCLEAGLAIPGQTIIECIKQKPTRSCNSDNFAVKVESGDWFCIDSKSKWMKQQIQQGKVSCTEKFVFLEE</sequence>
<dbReference type="Proteomes" id="UP001178508">
    <property type="component" value="Chromosome 9"/>
</dbReference>
<evidence type="ECO:0000256" key="1">
    <source>
        <dbReference type="ARBA" id="ARBA00022514"/>
    </source>
</evidence>
<name>A0AAV1FTB2_XYRNO</name>